<dbReference type="SUPFAM" id="SSF50249">
    <property type="entry name" value="Nucleic acid-binding proteins"/>
    <property type="match status" value="1"/>
</dbReference>
<dbReference type="AlphaFoldDB" id="A0A227KNN6"/>
<name>A0A227KNN6_9BURK</name>
<dbReference type="RefSeq" id="WP_066593127.1">
    <property type="nucleotide sequence ID" value="NZ_CAJTBZ010000044.1"/>
</dbReference>
<dbReference type="Proteomes" id="UP000214610">
    <property type="component" value="Unassembled WGS sequence"/>
</dbReference>
<sequence length="140" mass="15648">MNDYTPFNNAIVVYKEATVSQIVPKSGPRAGQKTSVVEFKAYRPEFEKKADGTFEKKDSKFFTVQYYGSEVSAKRIAAGIKEGMTLEVRGEVREKQFTGKDGKTMTENVIAAKGIAVSLNQPGLEVQFTKQKQQQKGQER</sequence>
<organism evidence="1 2">
    <name type="scientific">Turicimonas muris</name>
    <dbReference type="NCBI Taxonomy" id="1796652"/>
    <lineage>
        <taxon>Bacteria</taxon>
        <taxon>Pseudomonadati</taxon>
        <taxon>Pseudomonadota</taxon>
        <taxon>Betaproteobacteria</taxon>
        <taxon>Burkholderiales</taxon>
        <taxon>Sutterellaceae</taxon>
        <taxon>Turicimonas</taxon>
    </lineage>
</organism>
<gene>
    <name evidence="1" type="ORF">ADH67_06095</name>
</gene>
<dbReference type="EMBL" id="NHMP01000003">
    <property type="protein sequence ID" value="OXE49695.1"/>
    <property type="molecule type" value="Genomic_DNA"/>
</dbReference>
<accession>A0A227KNN6</accession>
<evidence type="ECO:0008006" key="3">
    <source>
        <dbReference type="Google" id="ProtNLM"/>
    </source>
</evidence>
<dbReference type="GeneID" id="78361599"/>
<dbReference type="InterPro" id="IPR012340">
    <property type="entry name" value="NA-bd_OB-fold"/>
</dbReference>
<evidence type="ECO:0000313" key="1">
    <source>
        <dbReference type="EMBL" id="OXE49695.1"/>
    </source>
</evidence>
<protein>
    <recommendedName>
        <fullName evidence="3">Single-stranded DNA-binding protein</fullName>
    </recommendedName>
</protein>
<proteinExistence type="predicted"/>
<reference evidence="2" key="1">
    <citation type="submission" date="2017-05" db="EMBL/GenBank/DDBJ databases">
        <title>Improved OligoMM genomes.</title>
        <authorList>
            <person name="Garzetti D."/>
        </authorList>
    </citation>
    <scope>NUCLEOTIDE SEQUENCE [LARGE SCALE GENOMIC DNA]</scope>
    <source>
        <strain evidence="2">YL45</strain>
    </source>
</reference>
<evidence type="ECO:0000313" key="2">
    <source>
        <dbReference type="Proteomes" id="UP000214610"/>
    </source>
</evidence>
<comment type="caution">
    <text evidence="1">The sequence shown here is derived from an EMBL/GenBank/DDBJ whole genome shotgun (WGS) entry which is preliminary data.</text>
</comment>
<keyword evidence="2" id="KW-1185">Reference proteome</keyword>
<dbReference type="Gene3D" id="2.40.50.140">
    <property type="entry name" value="Nucleic acid-binding proteins"/>
    <property type="match status" value="1"/>
</dbReference>